<protein>
    <recommendedName>
        <fullName evidence="3">RanBD1 domain-containing protein</fullName>
    </recommendedName>
</protein>
<dbReference type="AlphaFoldDB" id="A0A813GG81"/>
<comment type="caution">
    <text evidence="4">The sequence shown here is derived from an EMBL/GenBank/DDBJ whole genome shotgun (WGS) entry which is preliminary data.</text>
</comment>
<dbReference type="PANTHER" id="PTHR23138">
    <property type="entry name" value="RAN BINDING PROTEIN"/>
    <property type="match status" value="1"/>
</dbReference>
<dbReference type="Proteomes" id="UP000654075">
    <property type="component" value="Unassembled WGS sequence"/>
</dbReference>
<dbReference type="InterPro" id="IPR045255">
    <property type="entry name" value="RanBP1-like"/>
</dbReference>
<feature type="domain" description="RanBD1" evidence="3">
    <location>
        <begin position="63"/>
        <end position="205"/>
    </location>
</feature>
<dbReference type="GO" id="GO:0005737">
    <property type="term" value="C:cytoplasm"/>
    <property type="evidence" value="ECO:0007669"/>
    <property type="project" value="TreeGrafter"/>
</dbReference>
<keyword evidence="5" id="KW-1185">Reference proteome</keyword>
<dbReference type="EMBL" id="CAJNNV010028854">
    <property type="protein sequence ID" value="CAE8625927.1"/>
    <property type="molecule type" value="Genomic_DNA"/>
</dbReference>
<reference evidence="4" key="1">
    <citation type="submission" date="2021-02" db="EMBL/GenBank/DDBJ databases">
        <authorList>
            <person name="Dougan E. K."/>
            <person name="Rhodes N."/>
            <person name="Thang M."/>
            <person name="Chan C."/>
        </authorList>
    </citation>
    <scope>NUCLEOTIDE SEQUENCE</scope>
</reference>
<dbReference type="InterPro" id="IPR000156">
    <property type="entry name" value="Ran_bind_dom"/>
</dbReference>
<feature type="compositionally biased region" description="Low complexity" evidence="2">
    <location>
        <begin position="19"/>
        <end position="48"/>
    </location>
</feature>
<evidence type="ECO:0000313" key="5">
    <source>
        <dbReference type="Proteomes" id="UP000654075"/>
    </source>
</evidence>
<feature type="compositionally biased region" description="Polar residues" evidence="2">
    <location>
        <begin position="428"/>
        <end position="437"/>
    </location>
</feature>
<feature type="non-terminal residue" evidence="4">
    <location>
        <position position="801"/>
    </location>
</feature>
<evidence type="ECO:0000259" key="3">
    <source>
        <dbReference type="PROSITE" id="PS50196"/>
    </source>
</evidence>
<dbReference type="Gene3D" id="2.30.29.30">
    <property type="entry name" value="Pleckstrin-homology domain (PH domain)/Phosphotyrosine-binding domain (PTB)"/>
    <property type="match status" value="1"/>
</dbReference>
<dbReference type="InterPro" id="IPR011993">
    <property type="entry name" value="PH-like_dom_sf"/>
</dbReference>
<evidence type="ECO:0000313" key="4">
    <source>
        <dbReference type="EMBL" id="CAE8625927.1"/>
    </source>
</evidence>
<sequence>GLFGTPASAGGLFGASAPSAAPTSGLWGAPAAAPPGDSAPLGTANGDGANQGQGGDDDYVVEEEVTAIPGWTASVNLEVKECVETGEEMEEEIYSQRSKLYRFSDGDWKERGLGDAKLLRHYETGKTRFLLRQEKTMKIVANHYIIDQAPYCDLKSNKGSDKCWVWTALDCADGDGKPVAEQFALKFRSPELAEEFRSAFDAAKSGEWPEEGEDDEQYQEEEWVQAEIPTTTKAAGGGGSLADMAAAQARDGWRCPGCRLQWGDKVVECGVCEIARPGFEEQAAAAKAGKDSGKKDAAAAFLGSSSAPSSTPSGGLFGAPSSSSAAPVTFGFGSGPAAAPASGASLFGGAASASGGLFGTSAASASGGLFGTSAASSGGLFGAPAAGLFGTPAASSGGSAMLFGAPASSPVPAAPLFGAVASEATASTALQKASPQNGPSPNPLFRPPTPPAAVVPAPTPAGGGFGAFAPAGSFGVPQMSPPAGPAPAGFSLAGGFGLPMTMPAGPTTAAIAGAGFGTPMTMQPGFCNFPPMQSPAAVPDQTALVAALQAMLTMQAKAAAPSAAPATPGASEASLRAVEEKIRKLEMSLRDQEDHCSKADERARKADERCCRSEEQLESLRQETAALRRKQQEDSELIRRLQSKGEEQLQMLDAVKRDIKQEKDLRTSHEVSQKATSETLQSALKVSNSALQTAEGAQQALRQMRDERSSSLASVSASVESLERYTKDRLEAVEAKIEKTQQLTADTTGTRSTPNRIAYFQGLHVQQTGRRLLGVGNEDGSGSGEGVIVAREPMPLMRRIP</sequence>
<feature type="coiled-coil region" evidence="1">
    <location>
        <begin position="575"/>
        <end position="609"/>
    </location>
</feature>
<feature type="region of interest" description="Disordered" evidence="2">
    <location>
        <begin position="428"/>
        <end position="452"/>
    </location>
</feature>
<dbReference type="GO" id="GO:0005096">
    <property type="term" value="F:GTPase activator activity"/>
    <property type="evidence" value="ECO:0007669"/>
    <property type="project" value="TreeGrafter"/>
</dbReference>
<organism evidence="4 5">
    <name type="scientific">Polarella glacialis</name>
    <name type="common">Dinoflagellate</name>
    <dbReference type="NCBI Taxonomy" id="89957"/>
    <lineage>
        <taxon>Eukaryota</taxon>
        <taxon>Sar</taxon>
        <taxon>Alveolata</taxon>
        <taxon>Dinophyceae</taxon>
        <taxon>Suessiales</taxon>
        <taxon>Suessiaceae</taxon>
        <taxon>Polarella</taxon>
    </lineage>
</organism>
<dbReference type="CDD" id="cd13179">
    <property type="entry name" value="RanBD_RanBP1"/>
    <property type="match status" value="1"/>
</dbReference>
<dbReference type="PROSITE" id="PS50196">
    <property type="entry name" value="RANBD1"/>
    <property type="match status" value="1"/>
</dbReference>
<dbReference type="Pfam" id="PF00638">
    <property type="entry name" value="Ran_BP1"/>
    <property type="match status" value="1"/>
</dbReference>
<name>A0A813GG81_POLGL</name>
<dbReference type="SMART" id="SM00160">
    <property type="entry name" value="RanBD"/>
    <property type="match status" value="1"/>
</dbReference>
<feature type="region of interest" description="Disordered" evidence="2">
    <location>
        <begin position="19"/>
        <end position="57"/>
    </location>
</feature>
<dbReference type="SUPFAM" id="SSF50729">
    <property type="entry name" value="PH domain-like"/>
    <property type="match status" value="1"/>
</dbReference>
<accession>A0A813GG81</accession>
<evidence type="ECO:0000256" key="1">
    <source>
        <dbReference type="SAM" id="Coils"/>
    </source>
</evidence>
<proteinExistence type="predicted"/>
<dbReference type="GO" id="GO:0005643">
    <property type="term" value="C:nuclear pore"/>
    <property type="evidence" value="ECO:0007669"/>
    <property type="project" value="TreeGrafter"/>
</dbReference>
<keyword evidence="1" id="KW-0175">Coiled coil</keyword>
<dbReference type="OrthoDB" id="2357150at2759"/>
<dbReference type="PANTHER" id="PTHR23138:SF87">
    <property type="entry name" value="E3 SUMO-PROTEIN LIGASE RANBP2"/>
    <property type="match status" value="1"/>
</dbReference>
<dbReference type="InterPro" id="IPR045256">
    <property type="entry name" value="RanBP1_RanBD"/>
</dbReference>
<gene>
    <name evidence="4" type="ORF">PGLA1383_LOCUS42906</name>
</gene>
<dbReference type="GO" id="GO:0006913">
    <property type="term" value="P:nucleocytoplasmic transport"/>
    <property type="evidence" value="ECO:0007669"/>
    <property type="project" value="InterPro"/>
</dbReference>
<evidence type="ECO:0000256" key="2">
    <source>
        <dbReference type="SAM" id="MobiDB-lite"/>
    </source>
</evidence>
<feature type="compositionally biased region" description="Pro residues" evidence="2">
    <location>
        <begin position="438"/>
        <end position="452"/>
    </location>
</feature>
<dbReference type="CDD" id="cd22249">
    <property type="entry name" value="UDM1_RNF168_RNF169-like"/>
    <property type="match status" value="1"/>
</dbReference>